<evidence type="ECO:0000313" key="10">
    <source>
        <dbReference type="Proteomes" id="UP000289200"/>
    </source>
</evidence>
<dbReference type="EC" id="2.7.13.3" evidence="2"/>
<dbReference type="AlphaFoldDB" id="A0A447CY26"/>
<keyword evidence="10" id="KW-1185">Reference proteome</keyword>
<dbReference type="Proteomes" id="UP000289200">
    <property type="component" value="Unassembled WGS sequence"/>
</dbReference>
<name>A0A447CY26_9BRAD</name>
<evidence type="ECO:0000256" key="1">
    <source>
        <dbReference type="ARBA" id="ARBA00000085"/>
    </source>
</evidence>
<dbReference type="Gene3D" id="3.30.565.10">
    <property type="entry name" value="Histidine kinase-like ATPase, C-terminal domain"/>
    <property type="match status" value="1"/>
</dbReference>
<keyword evidence="4" id="KW-0808">Transferase</keyword>
<dbReference type="GO" id="GO:0005524">
    <property type="term" value="F:ATP binding"/>
    <property type="evidence" value="ECO:0007669"/>
    <property type="project" value="UniProtKB-KW"/>
</dbReference>
<evidence type="ECO:0000256" key="6">
    <source>
        <dbReference type="ARBA" id="ARBA00022777"/>
    </source>
</evidence>
<dbReference type="PANTHER" id="PTHR41523:SF8">
    <property type="entry name" value="ETHYLENE RESPONSE SENSOR PROTEIN"/>
    <property type="match status" value="1"/>
</dbReference>
<keyword evidence="7" id="KW-0067">ATP-binding</keyword>
<evidence type="ECO:0000256" key="3">
    <source>
        <dbReference type="ARBA" id="ARBA00022553"/>
    </source>
</evidence>
<dbReference type="PANTHER" id="PTHR41523">
    <property type="entry name" value="TWO-COMPONENT SYSTEM SENSOR PROTEIN"/>
    <property type="match status" value="1"/>
</dbReference>
<evidence type="ECO:0000259" key="8">
    <source>
        <dbReference type="SMART" id="SM00387"/>
    </source>
</evidence>
<dbReference type="InterPro" id="IPR035965">
    <property type="entry name" value="PAS-like_dom_sf"/>
</dbReference>
<evidence type="ECO:0000313" key="9">
    <source>
        <dbReference type="EMBL" id="VCU10183.1"/>
    </source>
</evidence>
<accession>A0A447CY26</accession>
<dbReference type="SUPFAM" id="SSF55785">
    <property type="entry name" value="PYP-like sensor domain (PAS domain)"/>
    <property type="match status" value="1"/>
</dbReference>
<keyword evidence="5" id="KW-0547">Nucleotide-binding</keyword>
<dbReference type="InterPro" id="IPR011495">
    <property type="entry name" value="Sig_transdc_His_kin_sub2_dim/P"/>
</dbReference>
<evidence type="ECO:0000256" key="5">
    <source>
        <dbReference type="ARBA" id="ARBA00022741"/>
    </source>
</evidence>
<dbReference type="EMBL" id="UWOC01000162">
    <property type="protein sequence ID" value="VCU10183.1"/>
    <property type="molecule type" value="Genomic_DNA"/>
</dbReference>
<keyword evidence="6 9" id="KW-0418">Kinase</keyword>
<dbReference type="SUPFAM" id="SSF55874">
    <property type="entry name" value="ATPase domain of HSP90 chaperone/DNA topoisomerase II/histidine kinase"/>
    <property type="match status" value="1"/>
</dbReference>
<dbReference type="RefSeq" id="WP_129610142.1">
    <property type="nucleotide sequence ID" value="NZ_UWOC01000162.1"/>
</dbReference>
<dbReference type="InterPro" id="IPR036890">
    <property type="entry name" value="HATPase_C_sf"/>
</dbReference>
<gene>
    <name evidence="9" type="primary">pdtaS</name>
    <name evidence="9" type="ORF">RHODGE_RHODGE_03369</name>
</gene>
<comment type="catalytic activity">
    <reaction evidence="1">
        <text>ATP + protein L-histidine = ADP + protein N-phospho-L-histidine.</text>
        <dbReference type="EC" id="2.7.13.3"/>
    </reaction>
</comment>
<proteinExistence type="predicted"/>
<evidence type="ECO:0000256" key="4">
    <source>
        <dbReference type="ARBA" id="ARBA00022679"/>
    </source>
</evidence>
<evidence type="ECO:0000256" key="7">
    <source>
        <dbReference type="ARBA" id="ARBA00022840"/>
    </source>
</evidence>
<evidence type="ECO:0000256" key="2">
    <source>
        <dbReference type="ARBA" id="ARBA00012438"/>
    </source>
</evidence>
<dbReference type="Pfam" id="PF07568">
    <property type="entry name" value="HisKA_2"/>
    <property type="match status" value="1"/>
</dbReference>
<dbReference type="InterPro" id="IPR003594">
    <property type="entry name" value="HATPase_dom"/>
</dbReference>
<dbReference type="Gene3D" id="3.30.450.20">
    <property type="entry name" value="PAS domain"/>
    <property type="match status" value="1"/>
</dbReference>
<organism evidence="9 10">
    <name type="scientific">Rhodoplanes serenus</name>
    <dbReference type="NCBI Taxonomy" id="200615"/>
    <lineage>
        <taxon>Bacteria</taxon>
        <taxon>Pseudomonadati</taxon>
        <taxon>Pseudomonadota</taxon>
        <taxon>Alphaproteobacteria</taxon>
        <taxon>Hyphomicrobiales</taxon>
        <taxon>Nitrobacteraceae</taxon>
        <taxon>Rhodoplanes</taxon>
    </lineage>
</organism>
<feature type="domain" description="Histidine kinase/HSP90-like ATPase" evidence="8">
    <location>
        <begin position="248"/>
        <end position="343"/>
    </location>
</feature>
<dbReference type="GO" id="GO:0004673">
    <property type="term" value="F:protein histidine kinase activity"/>
    <property type="evidence" value="ECO:0007669"/>
    <property type="project" value="UniProtKB-EC"/>
</dbReference>
<sequence>MTCSADVRSLFDAISGPAFLVSARGRIAAANRAAVALLGRDPAGDDVAVLDPDDPAGVRTFVWRASGSTQPILGRLRPKAPDGSVRVLRCHGQRLASAATDDARNVLIQCVAIEERFAALADRVRELNAEVRRRRHIQAVLEESLRERDLLMRELHHRVKNNLQVVSGLLAAACAETSSEDARVALRDAAARVGAIATVQHVLYAHEQADTVRADKIVERLIESLRAGGTLEGCRPTLSLAEVALPIEAAAPLALILNELVTNAAKHGRRDGAPVAIHIGLAKTDGETILSIADDGPGFDLTHTRKRASGLGLVRGLLRQIGGRIEVANRDGATCTIHLRTYPDEDAPDDPSRA</sequence>
<reference evidence="10" key="1">
    <citation type="submission" date="2018-10" db="EMBL/GenBank/DDBJ databases">
        <authorList>
            <person name="Peiro R."/>
            <person name="Begona"/>
            <person name="Cbmso G."/>
            <person name="Lopez M."/>
            <person name="Gonzalez S."/>
            <person name="Sacristan E."/>
            <person name="Castillo E."/>
        </authorList>
    </citation>
    <scope>NUCLEOTIDE SEQUENCE [LARGE SCALE GENOMIC DNA]</scope>
</reference>
<dbReference type="OrthoDB" id="9767435at2"/>
<keyword evidence="3" id="KW-0597">Phosphoprotein</keyword>
<dbReference type="SMART" id="SM00387">
    <property type="entry name" value="HATPase_c"/>
    <property type="match status" value="1"/>
</dbReference>
<dbReference type="Pfam" id="PF02518">
    <property type="entry name" value="HATPase_c"/>
    <property type="match status" value="1"/>
</dbReference>
<comment type="caution">
    <text evidence="9">The sequence shown here is derived from an EMBL/GenBank/DDBJ whole genome shotgun (WGS) entry which is preliminary data.</text>
</comment>
<protein>
    <recommendedName>
        <fullName evidence="2">histidine kinase</fullName>
        <ecNumber evidence="2">2.7.13.3</ecNumber>
    </recommendedName>
</protein>